<dbReference type="HOGENOM" id="CLU_515873_0_0_1"/>
<sequence>MLIFVAQEARRSRSSPSSQSSIEPKLRHRIWRHAIPGPRVVDVVYGEAQAGYFSFHAEIPVLLHVCKESRVIGLGVYGIWFGSSSRPACTPFDYQRDCLLFGDYPAFSFFTPHSAGSTDDVFGERGMNRVIGPLGQFELASIRKIAIPAIFLSKYREKDSATVFRTLLANFSSLEYLVIVNEERDPYASGAMLFRELDIGEWCSILTAMKMALSIGAGVKFELRIRGNITGGDDESKFLQRNIVEEPEQWPKEDDLEEERAQYVIGLEEDQRWMNKASEIFLGGQMAVVISRRGFVAPKTGRIARHAKRPETRATERLGFIETTRIILQNALAKALIETGRIVLPKMDIDQDEEKRLQDIGERVALDTLGSHRYAPIVAYLLPHAYQMRPLERRLIRSILEEEERARVDFEHFGRKLEAKMKGLSPADFSGIDTLGRFWLGPNEEHGSEHAHCYAEGQVDLVPPKTEHDSDGELRGRLLTYLTMPSENVDNNTMNGWKLTGYTAKRRFEHKRAREHESSVYELVTVDL</sequence>
<dbReference type="AlphaFoldDB" id="K1WZR0"/>
<evidence type="ECO:0000259" key="1">
    <source>
        <dbReference type="Pfam" id="PF20150"/>
    </source>
</evidence>
<accession>K1WZR0</accession>
<dbReference type="Proteomes" id="UP000006753">
    <property type="component" value="Unassembled WGS sequence"/>
</dbReference>
<evidence type="ECO:0000313" key="4">
    <source>
        <dbReference type="Proteomes" id="UP000006753"/>
    </source>
</evidence>
<evidence type="ECO:0000259" key="2">
    <source>
        <dbReference type="Pfam" id="PF23257"/>
    </source>
</evidence>
<feature type="domain" description="2EXR" evidence="1">
    <location>
        <begin position="24"/>
        <end position="99"/>
    </location>
</feature>
<feature type="domain" description="DUF7071" evidence="2">
    <location>
        <begin position="361"/>
        <end position="423"/>
    </location>
</feature>
<dbReference type="InterPro" id="IPR055499">
    <property type="entry name" value="DUF7071"/>
</dbReference>
<name>K1WZR0_MARBU</name>
<organism evidence="3 4">
    <name type="scientific">Marssonina brunnea f. sp. multigermtubi (strain MB_m1)</name>
    <name type="common">Marssonina leaf spot fungus</name>
    <dbReference type="NCBI Taxonomy" id="1072389"/>
    <lineage>
        <taxon>Eukaryota</taxon>
        <taxon>Fungi</taxon>
        <taxon>Dikarya</taxon>
        <taxon>Ascomycota</taxon>
        <taxon>Pezizomycotina</taxon>
        <taxon>Leotiomycetes</taxon>
        <taxon>Helotiales</taxon>
        <taxon>Drepanopezizaceae</taxon>
        <taxon>Drepanopeziza</taxon>
    </lineage>
</organism>
<reference evidence="3 4" key="1">
    <citation type="journal article" date="2012" name="BMC Genomics">
        <title>Sequencing the genome of Marssonina brunnea reveals fungus-poplar co-evolution.</title>
        <authorList>
            <person name="Zhu S."/>
            <person name="Cao Y.-Z."/>
            <person name="Jiang C."/>
            <person name="Tan B.-Y."/>
            <person name="Wang Z."/>
            <person name="Feng S."/>
            <person name="Zhang L."/>
            <person name="Su X.-H."/>
            <person name="Brejova B."/>
            <person name="Vinar T."/>
            <person name="Xu M."/>
            <person name="Wang M.-X."/>
            <person name="Zhang S.-G."/>
            <person name="Huang M.-R."/>
            <person name="Wu R."/>
            <person name="Zhou Y."/>
        </authorList>
    </citation>
    <scope>NUCLEOTIDE SEQUENCE [LARGE SCALE GENOMIC DNA]</scope>
    <source>
        <strain evidence="3 4">MB_m1</strain>
    </source>
</reference>
<dbReference type="EMBL" id="JH921447">
    <property type="protein sequence ID" value="EKD14108.1"/>
    <property type="molecule type" value="Genomic_DNA"/>
</dbReference>
<dbReference type="PANTHER" id="PTHR35910">
    <property type="entry name" value="2EXR DOMAIN-CONTAINING PROTEIN"/>
    <property type="match status" value="1"/>
</dbReference>
<dbReference type="InterPro" id="IPR045518">
    <property type="entry name" value="2EXR"/>
</dbReference>
<dbReference type="GeneID" id="18763720"/>
<evidence type="ECO:0000313" key="3">
    <source>
        <dbReference type="EMBL" id="EKD14108.1"/>
    </source>
</evidence>
<gene>
    <name evidence="3" type="ORF">MBM_07785</name>
</gene>
<dbReference type="PANTHER" id="PTHR35910:SF6">
    <property type="entry name" value="2EXR DOMAIN-CONTAINING PROTEIN"/>
    <property type="match status" value="1"/>
</dbReference>
<dbReference type="Pfam" id="PF23257">
    <property type="entry name" value="DUF7071"/>
    <property type="match status" value="1"/>
</dbReference>
<dbReference type="Pfam" id="PF20150">
    <property type="entry name" value="2EXR"/>
    <property type="match status" value="1"/>
</dbReference>
<keyword evidence="4" id="KW-1185">Reference proteome</keyword>
<proteinExistence type="predicted"/>
<dbReference type="OrthoDB" id="3513892at2759"/>
<dbReference type="KEGG" id="mbe:MBM_07785"/>
<dbReference type="InParanoid" id="K1WZR0"/>
<protein>
    <submittedName>
        <fullName evidence="3">Uncharacterized protein</fullName>
    </submittedName>
</protein>